<dbReference type="InterPro" id="IPR035940">
    <property type="entry name" value="CAP_sf"/>
</dbReference>
<name>A0A2W0HF57_9BACI</name>
<feature type="domain" description="SCP" evidence="1">
    <location>
        <begin position="1"/>
        <end position="43"/>
    </location>
</feature>
<organism evidence="2 3">
    <name type="scientific">Alteribacter lacisalsi</name>
    <dbReference type="NCBI Taxonomy" id="2045244"/>
    <lineage>
        <taxon>Bacteria</taxon>
        <taxon>Bacillati</taxon>
        <taxon>Bacillota</taxon>
        <taxon>Bacilli</taxon>
        <taxon>Bacillales</taxon>
        <taxon>Bacillaceae</taxon>
        <taxon>Alteribacter</taxon>
    </lineage>
</organism>
<sequence>MEGWMNSSGHRDNLLRPHYIYMGAGYVARGDSGSPSPTYWTQMLSSRM</sequence>
<proteinExistence type="predicted"/>
<keyword evidence="3" id="KW-1185">Reference proteome</keyword>
<dbReference type="EMBL" id="PDOF01000003">
    <property type="protein sequence ID" value="PYZ95945.1"/>
    <property type="molecule type" value="Genomic_DNA"/>
</dbReference>
<dbReference type="Proteomes" id="UP000248066">
    <property type="component" value="Unassembled WGS sequence"/>
</dbReference>
<reference evidence="2 3" key="1">
    <citation type="submission" date="2017-10" db="EMBL/GenBank/DDBJ databases">
        <title>Bacillus sp. nov., a halophilic bacterium isolated from a Yangshapao Lake.</title>
        <authorList>
            <person name="Wang H."/>
        </authorList>
    </citation>
    <scope>NUCLEOTIDE SEQUENCE [LARGE SCALE GENOMIC DNA]</scope>
    <source>
        <strain evidence="2 3">YSP-3</strain>
    </source>
</reference>
<evidence type="ECO:0000259" key="1">
    <source>
        <dbReference type="Pfam" id="PF00188"/>
    </source>
</evidence>
<comment type="caution">
    <text evidence="2">The sequence shown here is derived from an EMBL/GenBank/DDBJ whole genome shotgun (WGS) entry which is preliminary data.</text>
</comment>
<accession>A0A2W0HF57</accession>
<protein>
    <recommendedName>
        <fullName evidence="1">SCP domain-containing protein</fullName>
    </recommendedName>
</protein>
<dbReference type="AlphaFoldDB" id="A0A2W0HF57"/>
<dbReference type="Pfam" id="PF00188">
    <property type="entry name" value="CAP"/>
    <property type="match status" value="1"/>
</dbReference>
<gene>
    <name evidence="2" type="ORF">CR205_16345</name>
</gene>
<evidence type="ECO:0000313" key="2">
    <source>
        <dbReference type="EMBL" id="PYZ95945.1"/>
    </source>
</evidence>
<dbReference type="Gene3D" id="3.40.33.10">
    <property type="entry name" value="CAP"/>
    <property type="match status" value="1"/>
</dbReference>
<dbReference type="SUPFAM" id="SSF55797">
    <property type="entry name" value="PR-1-like"/>
    <property type="match status" value="1"/>
</dbReference>
<evidence type="ECO:0000313" key="3">
    <source>
        <dbReference type="Proteomes" id="UP000248066"/>
    </source>
</evidence>
<dbReference type="InterPro" id="IPR014044">
    <property type="entry name" value="CAP_dom"/>
</dbReference>